<accession>A0A0C9UD20</accession>
<dbReference type="Proteomes" id="UP000054279">
    <property type="component" value="Unassembled WGS sequence"/>
</dbReference>
<sequence>SFLILGSAIHQRCFQTVGEFLTHEVVKRENHKFFDIGPCGVVRHPGYMAG</sequence>
<keyword evidence="7" id="KW-1185">Reference proteome</keyword>
<dbReference type="AlphaFoldDB" id="A0A0C9UD20"/>
<organism evidence="6 7">
    <name type="scientific">Sphaerobolus stellatus (strain SS14)</name>
    <dbReference type="NCBI Taxonomy" id="990650"/>
    <lineage>
        <taxon>Eukaryota</taxon>
        <taxon>Fungi</taxon>
        <taxon>Dikarya</taxon>
        <taxon>Basidiomycota</taxon>
        <taxon>Agaricomycotina</taxon>
        <taxon>Agaricomycetes</taxon>
        <taxon>Phallomycetidae</taxon>
        <taxon>Geastrales</taxon>
        <taxon>Sphaerobolaceae</taxon>
        <taxon>Sphaerobolus</taxon>
    </lineage>
</organism>
<feature type="non-terminal residue" evidence="6">
    <location>
        <position position="50"/>
    </location>
</feature>
<comment type="catalytic activity">
    <reaction evidence="5">
        <text>[protein]-C-terminal S-[(2E,6E)-farnesyl]-L-cysteine + S-adenosyl-L-methionine = [protein]-C-terminal S-[(2E,6E)-farnesyl]-L-cysteine methyl ester + S-adenosyl-L-homocysteine</text>
        <dbReference type="Rhea" id="RHEA:21672"/>
        <dbReference type="Rhea" id="RHEA-COMP:12125"/>
        <dbReference type="Rhea" id="RHEA-COMP:12126"/>
        <dbReference type="ChEBI" id="CHEBI:57856"/>
        <dbReference type="ChEBI" id="CHEBI:59789"/>
        <dbReference type="ChEBI" id="CHEBI:90510"/>
        <dbReference type="ChEBI" id="CHEBI:90511"/>
        <dbReference type="EC" id="2.1.1.100"/>
    </reaction>
</comment>
<evidence type="ECO:0000313" key="6">
    <source>
        <dbReference type="EMBL" id="KIJ32619.1"/>
    </source>
</evidence>
<keyword evidence="3" id="KW-1133">Transmembrane helix</keyword>
<comment type="subcellular location">
    <subcellularLocation>
        <location evidence="5">Endoplasmic reticulum membrane</location>
        <topology evidence="5">Multi-pass membrane protein</topology>
    </subcellularLocation>
    <subcellularLocation>
        <location evidence="1">Membrane</location>
        <topology evidence="1">Multi-pass membrane protein</topology>
    </subcellularLocation>
</comment>
<dbReference type="Pfam" id="PF04140">
    <property type="entry name" value="ICMT"/>
    <property type="match status" value="1"/>
</dbReference>
<reference evidence="6 7" key="1">
    <citation type="submission" date="2014-06" db="EMBL/GenBank/DDBJ databases">
        <title>Evolutionary Origins and Diversification of the Mycorrhizal Mutualists.</title>
        <authorList>
            <consortium name="DOE Joint Genome Institute"/>
            <consortium name="Mycorrhizal Genomics Consortium"/>
            <person name="Kohler A."/>
            <person name="Kuo A."/>
            <person name="Nagy L.G."/>
            <person name="Floudas D."/>
            <person name="Copeland A."/>
            <person name="Barry K.W."/>
            <person name="Cichocki N."/>
            <person name="Veneault-Fourrey C."/>
            <person name="LaButti K."/>
            <person name="Lindquist E.A."/>
            <person name="Lipzen A."/>
            <person name="Lundell T."/>
            <person name="Morin E."/>
            <person name="Murat C."/>
            <person name="Riley R."/>
            <person name="Ohm R."/>
            <person name="Sun H."/>
            <person name="Tunlid A."/>
            <person name="Henrissat B."/>
            <person name="Grigoriev I.V."/>
            <person name="Hibbett D.S."/>
            <person name="Martin F."/>
        </authorList>
    </citation>
    <scope>NUCLEOTIDE SEQUENCE [LARGE SCALE GENOMIC DNA]</scope>
    <source>
        <strain evidence="6 7">SS14</strain>
    </source>
</reference>
<comment type="similarity">
    <text evidence="5">Belongs to the class VI-like SAM-binding methyltransferase superfamily. Isoprenylcysteine carboxyl methyltransferase family.</text>
</comment>
<evidence type="ECO:0000256" key="4">
    <source>
        <dbReference type="ARBA" id="ARBA00023136"/>
    </source>
</evidence>
<name>A0A0C9UD20_SPHS4</name>
<feature type="non-terminal residue" evidence="6">
    <location>
        <position position="1"/>
    </location>
</feature>
<proteinExistence type="inferred from homology"/>
<dbReference type="Gene3D" id="1.20.120.1630">
    <property type="match status" value="1"/>
</dbReference>
<dbReference type="GO" id="GO:0032259">
    <property type="term" value="P:methylation"/>
    <property type="evidence" value="ECO:0007669"/>
    <property type="project" value="UniProtKB-KW"/>
</dbReference>
<keyword evidence="2" id="KW-0812">Transmembrane</keyword>
<dbReference type="GO" id="GO:0005789">
    <property type="term" value="C:endoplasmic reticulum membrane"/>
    <property type="evidence" value="ECO:0007669"/>
    <property type="project" value="UniProtKB-SubCell"/>
</dbReference>
<keyword evidence="5" id="KW-0256">Endoplasmic reticulum</keyword>
<evidence type="ECO:0000256" key="3">
    <source>
        <dbReference type="ARBA" id="ARBA00022989"/>
    </source>
</evidence>
<keyword evidence="4" id="KW-0472">Membrane</keyword>
<evidence type="ECO:0000313" key="7">
    <source>
        <dbReference type="Proteomes" id="UP000054279"/>
    </source>
</evidence>
<keyword evidence="5" id="KW-0808">Transferase</keyword>
<evidence type="ECO:0000256" key="5">
    <source>
        <dbReference type="RuleBase" id="RU362022"/>
    </source>
</evidence>
<keyword evidence="5" id="KW-0489">Methyltransferase</keyword>
<gene>
    <name evidence="6" type="ORF">M422DRAFT_87807</name>
</gene>
<evidence type="ECO:0000256" key="1">
    <source>
        <dbReference type="ARBA" id="ARBA00004141"/>
    </source>
</evidence>
<protein>
    <recommendedName>
        <fullName evidence="5">Protein-S-isoprenylcysteine O-methyltransferase</fullName>
        <ecNumber evidence="5">2.1.1.100</ecNumber>
    </recommendedName>
</protein>
<dbReference type="GO" id="GO:0004671">
    <property type="term" value="F:protein C-terminal S-isoprenylcysteine carboxyl O-methyltransferase activity"/>
    <property type="evidence" value="ECO:0007669"/>
    <property type="project" value="UniProtKB-EC"/>
</dbReference>
<dbReference type="EMBL" id="KN837224">
    <property type="protein sequence ID" value="KIJ32619.1"/>
    <property type="molecule type" value="Genomic_DNA"/>
</dbReference>
<evidence type="ECO:0000256" key="2">
    <source>
        <dbReference type="ARBA" id="ARBA00022692"/>
    </source>
</evidence>
<dbReference type="EC" id="2.1.1.100" evidence="5"/>
<dbReference type="HOGENOM" id="CLU_3130018_0_0_1"/>
<dbReference type="InterPro" id="IPR007269">
    <property type="entry name" value="ICMT_MeTrfase"/>
</dbReference>
<keyword evidence="5" id="KW-0949">S-adenosyl-L-methionine</keyword>